<proteinExistence type="predicted"/>
<protein>
    <recommendedName>
        <fullName evidence="1">Mon2 C-terminal domain-containing protein</fullName>
    </recommendedName>
</protein>
<evidence type="ECO:0000259" key="1">
    <source>
        <dbReference type="Pfam" id="PF16206"/>
    </source>
</evidence>
<dbReference type="Pfam" id="PF16206">
    <property type="entry name" value="Mon2_C"/>
    <property type="match status" value="1"/>
</dbReference>
<accession>A0A9J6E6X2</accession>
<organism evidence="2 3">
    <name type="scientific">Rhipicephalus microplus</name>
    <name type="common">Cattle tick</name>
    <name type="synonym">Boophilus microplus</name>
    <dbReference type="NCBI Taxonomy" id="6941"/>
    <lineage>
        <taxon>Eukaryota</taxon>
        <taxon>Metazoa</taxon>
        <taxon>Ecdysozoa</taxon>
        <taxon>Arthropoda</taxon>
        <taxon>Chelicerata</taxon>
        <taxon>Arachnida</taxon>
        <taxon>Acari</taxon>
        <taxon>Parasitiformes</taxon>
        <taxon>Ixodida</taxon>
        <taxon>Ixodoidea</taxon>
        <taxon>Ixodidae</taxon>
        <taxon>Rhipicephalinae</taxon>
        <taxon>Rhipicephalus</taxon>
        <taxon>Boophilus</taxon>
    </lineage>
</organism>
<reference evidence="2" key="1">
    <citation type="journal article" date="2020" name="Cell">
        <title>Large-Scale Comparative Analyses of Tick Genomes Elucidate Their Genetic Diversity and Vector Capacities.</title>
        <authorList>
            <consortium name="Tick Genome and Microbiome Consortium (TIGMIC)"/>
            <person name="Jia N."/>
            <person name="Wang J."/>
            <person name="Shi W."/>
            <person name="Du L."/>
            <person name="Sun Y."/>
            <person name="Zhan W."/>
            <person name="Jiang J.F."/>
            <person name="Wang Q."/>
            <person name="Zhang B."/>
            <person name="Ji P."/>
            <person name="Bell-Sakyi L."/>
            <person name="Cui X.M."/>
            <person name="Yuan T.T."/>
            <person name="Jiang B.G."/>
            <person name="Yang W.F."/>
            <person name="Lam T.T."/>
            <person name="Chang Q.C."/>
            <person name="Ding S.J."/>
            <person name="Wang X.J."/>
            <person name="Zhu J.G."/>
            <person name="Ruan X.D."/>
            <person name="Zhao L."/>
            <person name="Wei J.T."/>
            <person name="Ye R.Z."/>
            <person name="Que T.C."/>
            <person name="Du C.H."/>
            <person name="Zhou Y.H."/>
            <person name="Cheng J.X."/>
            <person name="Dai P.F."/>
            <person name="Guo W.B."/>
            <person name="Han X.H."/>
            <person name="Huang E.J."/>
            <person name="Li L.F."/>
            <person name="Wei W."/>
            <person name="Gao Y.C."/>
            <person name="Liu J.Z."/>
            <person name="Shao H.Z."/>
            <person name="Wang X."/>
            <person name="Wang C.C."/>
            <person name="Yang T.C."/>
            <person name="Huo Q.B."/>
            <person name="Li W."/>
            <person name="Chen H.Y."/>
            <person name="Chen S.E."/>
            <person name="Zhou L.G."/>
            <person name="Ni X.B."/>
            <person name="Tian J.H."/>
            <person name="Sheng Y."/>
            <person name="Liu T."/>
            <person name="Pan Y.S."/>
            <person name="Xia L.Y."/>
            <person name="Li J."/>
            <person name="Zhao F."/>
            <person name="Cao W.C."/>
        </authorList>
    </citation>
    <scope>NUCLEOTIDE SEQUENCE</scope>
    <source>
        <strain evidence="2">Rmic-2018</strain>
    </source>
</reference>
<reference evidence="2" key="2">
    <citation type="submission" date="2021-09" db="EMBL/GenBank/DDBJ databases">
        <authorList>
            <person name="Jia N."/>
            <person name="Wang J."/>
            <person name="Shi W."/>
            <person name="Du L."/>
            <person name="Sun Y."/>
            <person name="Zhan W."/>
            <person name="Jiang J."/>
            <person name="Wang Q."/>
            <person name="Zhang B."/>
            <person name="Ji P."/>
            <person name="Sakyi L.B."/>
            <person name="Cui X."/>
            <person name="Yuan T."/>
            <person name="Jiang B."/>
            <person name="Yang W."/>
            <person name="Lam T.T.-Y."/>
            <person name="Chang Q."/>
            <person name="Ding S."/>
            <person name="Wang X."/>
            <person name="Zhu J."/>
            <person name="Ruan X."/>
            <person name="Zhao L."/>
            <person name="Wei J."/>
            <person name="Que T."/>
            <person name="Du C."/>
            <person name="Cheng J."/>
            <person name="Dai P."/>
            <person name="Han X."/>
            <person name="Huang E."/>
            <person name="Gao Y."/>
            <person name="Liu J."/>
            <person name="Shao H."/>
            <person name="Ye R."/>
            <person name="Li L."/>
            <person name="Wei W."/>
            <person name="Wang X."/>
            <person name="Wang C."/>
            <person name="Huo Q."/>
            <person name="Li W."/>
            <person name="Guo W."/>
            <person name="Chen H."/>
            <person name="Chen S."/>
            <person name="Zhou L."/>
            <person name="Zhou L."/>
            <person name="Ni X."/>
            <person name="Tian J."/>
            <person name="Zhou Y."/>
            <person name="Sheng Y."/>
            <person name="Liu T."/>
            <person name="Pan Y."/>
            <person name="Xia L."/>
            <person name="Li J."/>
            <person name="Zhao F."/>
            <person name="Cao W."/>
        </authorList>
    </citation>
    <scope>NUCLEOTIDE SEQUENCE</scope>
    <source>
        <strain evidence="2">Rmic-2018</strain>
        <tissue evidence="2">Larvae</tissue>
    </source>
</reference>
<evidence type="ECO:0000313" key="2">
    <source>
        <dbReference type="EMBL" id="KAH8030068.1"/>
    </source>
</evidence>
<dbReference type="EMBL" id="JABSTU010000005">
    <property type="protein sequence ID" value="KAH8030068.1"/>
    <property type="molecule type" value="Genomic_DNA"/>
</dbReference>
<sequence length="293" mass="32422">MADRAKYDGTDTTLHVPLSMKYNCPSQSTWKLAVTSLLTVLRVGLPIAHNNEAHFKDLWSDLAATLEEFLFSSSNPPPTQSLEDQQCDEMLDCKVVQLIRESILPHSSHVPKDFVLKIVALLNKGSIHSATSSTPVDTESTRKLREEFAKACFETLLQFSFLGGIVLPEGGVVNRLAVTSLLHRFQEVICHYVEDEQLSGKCPLPRHRMAEISFVLKAVATLTASLKKAPPNNVEWSVWEQLIALYPHLVSCSTSTSAQVCRSLREALHEYADLLAPPRSPPPQRNGGRPAAT</sequence>
<dbReference type="Proteomes" id="UP000821866">
    <property type="component" value="Chromosome 3"/>
</dbReference>
<comment type="caution">
    <text evidence="2">The sequence shown here is derived from an EMBL/GenBank/DDBJ whole genome shotgun (WGS) entry which is preliminary data.</text>
</comment>
<feature type="domain" description="Mon2 C-terminal" evidence="1">
    <location>
        <begin position="13"/>
        <end position="278"/>
    </location>
</feature>
<evidence type="ECO:0000313" key="3">
    <source>
        <dbReference type="Proteomes" id="UP000821866"/>
    </source>
</evidence>
<keyword evidence="3" id="KW-1185">Reference proteome</keyword>
<dbReference type="InterPro" id="IPR032817">
    <property type="entry name" value="Mon2_C"/>
</dbReference>
<dbReference type="VEuPathDB" id="VectorBase:LOC119163544"/>
<dbReference type="AlphaFoldDB" id="A0A9J6E6X2"/>
<gene>
    <name evidence="2" type="ORF">HPB51_006500</name>
</gene>
<name>A0A9J6E6X2_RHIMP</name>